<name>A0A5R9G3K2_9BACL</name>
<dbReference type="Gene3D" id="3.40.50.300">
    <property type="entry name" value="P-loop containing nucleotide triphosphate hydrolases"/>
    <property type="match status" value="1"/>
</dbReference>
<dbReference type="GO" id="GO:0016887">
    <property type="term" value="F:ATP hydrolysis activity"/>
    <property type="evidence" value="ECO:0007669"/>
    <property type="project" value="InterPro"/>
</dbReference>
<dbReference type="SUPFAM" id="SSF52540">
    <property type="entry name" value="P-loop containing nucleoside triphosphate hydrolases"/>
    <property type="match status" value="1"/>
</dbReference>
<dbReference type="OrthoDB" id="9802264at2"/>
<dbReference type="InterPro" id="IPR003593">
    <property type="entry name" value="AAA+_ATPase"/>
</dbReference>
<keyword evidence="4 8" id="KW-0067">ATP-binding</keyword>
<evidence type="ECO:0000313" key="8">
    <source>
        <dbReference type="EMBL" id="TLS49569.1"/>
    </source>
</evidence>
<dbReference type="Pfam" id="PF00005">
    <property type="entry name" value="ABC_tran"/>
    <property type="match status" value="1"/>
</dbReference>
<dbReference type="EMBL" id="VCIW01000020">
    <property type="protein sequence ID" value="TLS49569.1"/>
    <property type="molecule type" value="Genomic_DNA"/>
</dbReference>
<proteinExistence type="predicted"/>
<dbReference type="InterPro" id="IPR003439">
    <property type="entry name" value="ABC_transporter-like_ATP-bd"/>
</dbReference>
<keyword evidence="5" id="KW-1278">Translocase</keyword>
<sequence length="242" mass="26876">MLIVNNLVKSYGDTPVLKGVDLEVNRGDFVAIIGGSGSGKSTLLRCMVGKERPDGGDVVMNGVNLTQSNWWTRWEASKDWSVIGSTDQLNGRRTAFRNVVTGRFRQFSFWRQLIGGKPSEEEHVRAMDYLEQVGLLDKALQKVEKLSGGEKQRVLIARALSQGAKLIVADDPVVGLDPINAEKIMESFKELYRRETVTVVCALQNIEMAEKYASRIVGIADGRVALDIRARRLTAAERNKLL</sequence>
<dbReference type="SMART" id="SM00382">
    <property type="entry name" value="AAA"/>
    <property type="match status" value="1"/>
</dbReference>
<dbReference type="AlphaFoldDB" id="A0A5R9G3K2"/>
<keyword evidence="9" id="KW-1185">Reference proteome</keyword>
<dbReference type="GO" id="GO:0005524">
    <property type="term" value="F:ATP binding"/>
    <property type="evidence" value="ECO:0007669"/>
    <property type="project" value="UniProtKB-KW"/>
</dbReference>
<evidence type="ECO:0000256" key="1">
    <source>
        <dbReference type="ARBA" id="ARBA00022448"/>
    </source>
</evidence>
<keyword evidence="1" id="KW-0813">Transport</keyword>
<dbReference type="RefSeq" id="WP_138197012.1">
    <property type="nucleotide sequence ID" value="NZ_VCIW01000020.1"/>
</dbReference>
<reference evidence="8 9" key="1">
    <citation type="submission" date="2019-05" db="EMBL/GenBank/DDBJ databases">
        <authorList>
            <person name="Narsing Rao M.P."/>
            <person name="Li W.J."/>
        </authorList>
    </citation>
    <scope>NUCLEOTIDE SEQUENCE [LARGE SCALE GENOMIC DNA]</scope>
    <source>
        <strain evidence="8 9">SYSU_K30003</strain>
    </source>
</reference>
<dbReference type="InterPro" id="IPR050086">
    <property type="entry name" value="MetN_ABC_transporter-like"/>
</dbReference>
<keyword evidence="3" id="KW-0547">Nucleotide-binding</keyword>
<accession>A0A5R9G3K2</accession>
<dbReference type="InterPro" id="IPR017871">
    <property type="entry name" value="ABC_transporter-like_CS"/>
</dbReference>
<evidence type="ECO:0000256" key="3">
    <source>
        <dbReference type="ARBA" id="ARBA00022741"/>
    </source>
</evidence>
<dbReference type="PANTHER" id="PTHR43166">
    <property type="entry name" value="AMINO ACID IMPORT ATP-BINDING PROTEIN"/>
    <property type="match status" value="1"/>
</dbReference>
<dbReference type="PROSITE" id="PS00211">
    <property type="entry name" value="ABC_TRANSPORTER_1"/>
    <property type="match status" value="1"/>
</dbReference>
<dbReference type="PANTHER" id="PTHR43166:SF6">
    <property type="entry name" value="PHOSPHONATES IMPORT ATP-BINDING PROTEIN PHNC"/>
    <property type="match status" value="1"/>
</dbReference>
<keyword evidence="2" id="KW-1003">Cell membrane</keyword>
<evidence type="ECO:0000256" key="2">
    <source>
        <dbReference type="ARBA" id="ARBA00022475"/>
    </source>
</evidence>
<comment type="caution">
    <text evidence="8">The sequence shown here is derived from an EMBL/GenBank/DDBJ whole genome shotgun (WGS) entry which is preliminary data.</text>
</comment>
<evidence type="ECO:0000313" key="9">
    <source>
        <dbReference type="Proteomes" id="UP000309676"/>
    </source>
</evidence>
<evidence type="ECO:0000259" key="7">
    <source>
        <dbReference type="PROSITE" id="PS50893"/>
    </source>
</evidence>
<evidence type="ECO:0000256" key="5">
    <source>
        <dbReference type="ARBA" id="ARBA00022967"/>
    </source>
</evidence>
<feature type="domain" description="ABC transporter" evidence="7">
    <location>
        <begin position="2"/>
        <end position="242"/>
    </location>
</feature>
<dbReference type="InterPro" id="IPR027417">
    <property type="entry name" value="P-loop_NTPase"/>
</dbReference>
<protein>
    <submittedName>
        <fullName evidence="8">ATP-binding cassette domain-containing protein</fullName>
    </submittedName>
</protein>
<evidence type="ECO:0000256" key="4">
    <source>
        <dbReference type="ARBA" id="ARBA00022840"/>
    </source>
</evidence>
<gene>
    <name evidence="8" type="ORF">FE782_24580</name>
</gene>
<keyword evidence="6" id="KW-0472">Membrane</keyword>
<dbReference type="PROSITE" id="PS50893">
    <property type="entry name" value="ABC_TRANSPORTER_2"/>
    <property type="match status" value="1"/>
</dbReference>
<dbReference type="Proteomes" id="UP000309676">
    <property type="component" value="Unassembled WGS sequence"/>
</dbReference>
<organism evidence="8 9">
    <name type="scientific">Paenibacillus antri</name>
    <dbReference type="NCBI Taxonomy" id="2582848"/>
    <lineage>
        <taxon>Bacteria</taxon>
        <taxon>Bacillati</taxon>
        <taxon>Bacillota</taxon>
        <taxon>Bacilli</taxon>
        <taxon>Bacillales</taxon>
        <taxon>Paenibacillaceae</taxon>
        <taxon>Paenibacillus</taxon>
    </lineage>
</organism>
<evidence type="ECO:0000256" key="6">
    <source>
        <dbReference type="ARBA" id="ARBA00023136"/>
    </source>
</evidence>